<reference evidence="7 8" key="1">
    <citation type="submission" date="2017-01" db="EMBL/GenBank/DDBJ databases">
        <title>Bacillus cereus isolates.</title>
        <authorList>
            <person name="Beno S.M."/>
        </authorList>
    </citation>
    <scope>NUCLEOTIDE SEQUENCE [LARGE SCALE GENOMIC DNA]</scope>
    <source>
        <strain evidence="7 8">FSL H8-0485</strain>
    </source>
</reference>
<dbReference type="Pfam" id="PF01526">
    <property type="entry name" value="DDE_Tnp_Tn3"/>
    <property type="match status" value="1"/>
</dbReference>
<evidence type="ECO:0000256" key="1">
    <source>
        <dbReference type="ARBA" id="ARBA00009402"/>
    </source>
</evidence>
<evidence type="ECO:0000313" key="8">
    <source>
        <dbReference type="Proteomes" id="UP000190906"/>
    </source>
</evidence>
<feature type="domain" description="Tn3 transposase DDE" evidence="5">
    <location>
        <begin position="606"/>
        <end position="994"/>
    </location>
</feature>
<dbReference type="Proteomes" id="UP000190906">
    <property type="component" value="Unassembled WGS sequence"/>
</dbReference>
<evidence type="ECO:0000256" key="4">
    <source>
        <dbReference type="ARBA" id="ARBA00023172"/>
    </source>
</evidence>
<comment type="caution">
    <text evidence="7">The sequence shown here is derived from an EMBL/GenBank/DDBJ whole genome shotgun (WGS) entry which is preliminary data.</text>
</comment>
<name>A0A1S9T699_BACCE</name>
<dbReference type="NCBIfam" id="NF033527">
    <property type="entry name" value="transpos_Tn3"/>
    <property type="match status" value="1"/>
</dbReference>
<dbReference type="GO" id="GO:0004803">
    <property type="term" value="F:transposase activity"/>
    <property type="evidence" value="ECO:0007669"/>
    <property type="project" value="InterPro"/>
</dbReference>
<proteinExistence type="inferred from homology"/>
<organism evidence="7 8">
    <name type="scientific">Bacillus cereus</name>
    <dbReference type="NCBI Taxonomy" id="1396"/>
    <lineage>
        <taxon>Bacteria</taxon>
        <taxon>Bacillati</taxon>
        <taxon>Bacillota</taxon>
        <taxon>Bacilli</taxon>
        <taxon>Bacillales</taxon>
        <taxon>Bacillaceae</taxon>
        <taxon>Bacillus</taxon>
        <taxon>Bacillus cereus group</taxon>
    </lineage>
</organism>
<evidence type="ECO:0000313" key="7">
    <source>
        <dbReference type="EMBL" id="OOR05442.1"/>
    </source>
</evidence>
<evidence type="ECO:0000256" key="3">
    <source>
        <dbReference type="ARBA" id="ARBA00023125"/>
    </source>
</evidence>
<evidence type="ECO:0000259" key="6">
    <source>
        <dbReference type="Pfam" id="PF13700"/>
    </source>
</evidence>
<dbReference type="InterPro" id="IPR047653">
    <property type="entry name" value="Tn3-like_transpos"/>
</dbReference>
<protein>
    <submittedName>
        <fullName evidence="7">DDE transposase</fullName>
    </submittedName>
</protein>
<dbReference type="GO" id="GO:0003677">
    <property type="term" value="F:DNA binding"/>
    <property type="evidence" value="ECO:0007669"/>
    <property type="project" value="UniProtKB-KW"/>
</dbReference>
<dbReference type="InterPro" id="IPR002513">
    <property type="entry name" value="Tn3_Tnp_DDE_dom"/>
</dbReference>
<gene>
    <name evidence="7" type="ORF">BW897_31445</name>
</gene>
<evidence type="ECO:0000256" key="2">
    <source>
        <dbReference type="ARBA" id="ARBA00022578"/>
    </source>
</evidence>
<dbReference type="RefSeq" id="WP_078205851.1">
    <property type="nucleotide sequence ID" value="NZ_MUAJ01000085.1"/>
</dbReference>
<keyword evidence="2" id="KW-0815">Transposition</keyword>
<comment type="similarity">
    <text evidence="1">Belongs to the transposase 7 family.</text>
</comment>
<keyword evidence="3" id="KW-0238">DNA-binding</keyword>
<accession>A0A1S9T699</accession>
<evidence type="ECO:0000259" key="5">
    <source>
        <dbReference type="Pfam" id="PF01526"/>
    </source>
</evidence>
<dbReference type="AlphaFoldDB" id="A0A1S9T699"/>
<dbReference type="EMBL" id="MUAJ01000085">
    <property type="protein sequence ID" value="OOR05442.1"/>
    <property type="molecule type" value="Genomic_DNA"/>
</dbReference>
<feature type="domain" description="DUF4158" evidence="6">
    <location>
        <begin position="15"/>
        <end position="178"/>
    </location>
</feature>
<keyword evidence="4" id="KW-0233">DNA recombination</keyword>
<dbReference type="Pfam" id="PF13700">
    <property type="entry name" value="DUF4158"/>
    <property type="match status" value="1"/>
</dbReference>
<dbReference type="InterPro" id="IPR025296">
    <property type="entry name" value="DUF4158"/>
</dbReference>
<sequence length="1028" mass="120632">MDIEKNTTNQKRLRILNEDEIQTIYSIPNFTYEDRCQYFSLTQPEKELLETFRSVKSKAYFILQLGYFKAKCLFFTFNLHEVAEDLRHILKKHFNGSKITDLSSIGKVTKLKQQHFILELFNYQNCDTEKRCLLEKKARKSATFCSKPIYIFREMMNYLSEQQIIVPGYSFMQKTIGKAITYEQNRLVTTLQNHLSLSTIKALKRLLEDSSGLYEITRLKHEPKDFSITEIKKEIDRGKQIQNLYQHAQKLLPKFAISNESIKYYASLVDYYSVYKLKRLNEWIGYLYLLCFVFHRYQRMHDNLIHTFTYRVRRYMDEAKSAGKEQVYKSHLERNQNIKKVGEVLYLFTDDQIPADATFQEIQDRAFAILERPKLAAIADQIVTNTKLDEVAFRWEYIDQLSHQFKRSLRPVFLMVDFLAASAHDPLMEAVHFLKKAFMKNKPLGKYPSDTFPQQFIPNGMKRYIYQLNSLGQKVLQADRYEFFVYQLLRNGLEAGDIFCRDSIRFRSFEDDLISDLEWKQKETLLAENGLTICNQPIQVHLAELEKELETRITKVNHHIASGENKYIQIKKRGSHSRWTLPYVRDSESMNHPFFETVKPVEIKNVLHYVNQRCQFLEAFEHILGRYAKQPREEQTLVACLLAWGTNMGLGRMGDISDMNHATLISTSDNFIRLETLKEANDRVSNATAKLPIFQHYNIDEVIHSSSDGRKAETGIHTINARHSPKYFGLRKGIVSYTMVANHIPVNARIIGANEHESHYVFDILYNNTTDVQPDVHSTDTHGTNEVNFAILHFFGYQFAPRYKNIHDKVSKSLYGFKHPSQYDDVLIKPVRKINMNLIIEEWENIQRIMLSLALKSTTQSIIVRKLSSYARKNKTKRALWEYDNIMKSLYFLHYIDSPPLRRNVQKALNRGESYHQLCKVVSYANFGKLRFKTEQDQQIWGECSRLIANCIIYYNASILSNMLTYREENGQSSDMLKQISPVAWQHINLYGRYEFHSNQEMINMDEIIQELAQSKAITVTETHTLSE</sequence>
<dbReference type="GO" id="GO:0006313">
    <property type="term" value="P:DNA transposition"/>
    <property type="evidence" value="ECO:0007669"/>
    <property type="project" value="InterPro"/>
</dbReference>